<evidence type="ECO:0000256" key="5">
    <source>
        <dbReference type="ARBA" id="ARBA00022989"/>
    </source>
</evidence>
<feature type="domain" description="ABC transmembrane type-1" evidence="8">
    <location>
        <begin position="168"/>
        <end position="364"/>
    </location>
</feature>
<protein>
    <submittedName>
        <fullName evidence="9">Oligopeptide ABC transporter system permease OppB-1</fullName>
    </submittedName>
</protein>
<sequence length="380" mass="43742">MKILPFYLNLNKGEKMWKKIFKSPEITERNYVDAAKIDKNEADIDENQIFYVRKPKVQKYSWLKYIDFDSFLFRFSTKILKIFVEFIVVAWIVLTLVFLLIESIPGEPHFLDGLTEAQKAAEKHTYGLDLPLAQRYFNYLWHFINLDFGVSYSLRPRVEINDFIWQRFLTSFSIGIFSVFLTIAIGVPLGIAVGKNPGKFLDNLATVWIAVFSSIPSLVFALVLLIIGQRSGIPYIFNIQDFSTFVLPALALSIGSVISYVRYIRFELNNELNSIHAKFAYLKNLTRNRFVWTHALKSSLFPIATFFPAVVLGSFIGSIFVEKIFLISGSGGIMIDAIQSKDNNIILFLVIIYSLLTIISYTLRDISYELLDPRIRRRAK</sequence>
<evidence type="ECO:0000256" key="6">
    <source>
        <dbReference type="ARBA" id="ARBA00023136"/>
    </source>
</evidence>
<dbReference type="SUPFAM" id="SSF161098">
    <property type="entry name" value="MetI-like"/>
    <property type="match status" value="1"/>
</dbReference>
<proteinExistence type="inferred from homology"/>
<organism evidence="9 10">
    <name type="scientific">Mesomycoplasma bovoculi M165/69</name>
    <dbReference type="NCBI Taxonomy" id="743966"/>
    <lineage>
        <taxon>Bacteria</taxon>
        <taxon>Bacillati</taxon>
        <taxon>Mycoplasmatota</taxon>
        <taxon>Mycoplasmoidales</taxon>
        <taxon>Metamycoplasmataceae</taxon>
        <taxon>Mesomycoplasma</taxon>
    </lineage>
</organism>
<evidence type="ECO:0000256" key="7">
    <source>
        <dbReference type="RuleBase" id="RU363032"/>
    </source>
</evidence>
<dbReference type="CDD" id="cd06261">
    <property type="entry name" value="TM_PBP2"/>
    <property type="match status" value="1"/>
</dbReference>
<feature type="transmembrane region" description="Helical" evidence="7">
    <location>
        <begin position="205"/>
        <end position="227"/>
    </location>
</feature>
<comment type="subcellular location">
    <subcellularLocation>
        <location evidence="1 7">Cell membrane</location>
        <topology evidence="1 7">Multi-pass membrane protein</topology>
    </subcellularLocation>
</comment>
<evidence type="ECO:0000256" key="4">
    <source>
        <dbReference type="ARBA" id="ARBA00022692"/>
    </source>
</evidence>
<dbReference type="PANTHER" id="PTHR30465">
    <property type="entry name" value="INNER MEMBRANE ABC TRANSPORTER"/>
    <property type="match status" value="1"/>
</dbReference>
<evidence type="ECO:0000313" key="10">
    <source>
        <dbReference type="Proteomes" id="UP000019229"/>
    </source>
</evidence>
<reference evidence="9 10" key="1">
    <citation type="journal article" date="2014" name="Genome Announc.">
        <title>Complete Genome Sequence of Mycoplasma bovoculi Strain M165/69T (ATCC 29104).</title>
        <authorList>
            <person name="Calcutt M.J."/>
            <person name="Foecking M.F."/>
        </authorList>
    </citation>
    <scope>NUCLEOTIDE SEQUENCE [LARGE SCALE GENOMIC DNA]</scope>
    <source>
        <strain evidence="9">M165/69</strain>
    </source>
</reference>
<feature type="transmembrane region" description="Helical" evidence="7">
    <location>
        <begin position="174"/>
        <end position="193"/>
    </location>
</feature>
<accession>W5V0Q1</accession>
<dbReference type="eggNOG" id="COG0601">
    <property type="taxonomic scope" value="Bacteria"/>
</dbReference>
<name>W5V0Q1_9BACT</name>
<evidence type="ECO:0000313" key="9">
    <source>
        <dbReference type="EMBL" id="AHH45353.1"/>
    </source>
</evidence>
<feature type="transmembrane region" description="Helical" evidence="7">
    <location>
        <begin position="82"/>
        <end position="101"/>
    </location>
</feature>
<evidence type="ECO:0000256" key="2">
    <source>
        <dbReference type="ARBA" id="ARBA00022448"/>
    </source>
</evidence>
<dbReference type="AlphaFoldDB" id="W5V0Q1"/>
<dbReference type="KEGG" id="mbc:MYB_01720"/>
<dbReference type="PANTHER" id="PTHR30465:SF0">
    <property type="entry name" value="OLIGOPEPTIDE TRANSPORT SYSTEM PERMEASE PROTEIN APPB"/>
    <property type="match status" value="1"/>
</dbReference>
<dbReference type="HOGENOM" id="CLU_036879_0_0_14"/>
<keyword evidence="5 7" id="KW-1133">Transmembrane helix</keyword>
<dbReference type="GO" id="GO:0055085">
    <property type="term" value="P:transmembrane transport"/>
    <property type="evidence" value="ECO:0007669"/>
    <property type="project" value="InterPro"/>
</dbReference>
<evidence type="ECO:0000259" key="8">
    <source>
        <dbReference type="PROSITE" id="PS50928"/>
    </source>
</evidence>
<comment type="similarity">
    <text evidence="7">Belongs to the binding-protein-dependent transport system permease family.</text>
</comment>
<dbReference type="Proteomes" id="UP000019229">
    <property type="component" value="Chromosome"/>
</dbReference>
<gene>
    <name evidence="9" type="primary">oppB-1</name>
    <name evidence="9" type="ORF">MYB_01720</name>
</gene>
<dbReference type="Pfam" id="PF00528">
    <property type="entry name" value="BPD_transp_1"/>
    <property type="match status" value="1"/>
</dbReference>
<dbReference type="EMBL" id="CP007154">
    <property type="protein sequence ID" value="AHH45353.1"/>
    <property type="molecule type" value="Genomic_DNA"/>
</dbReference>
<dbReference type="PROSITE" id="PS50928">
    <property type="entry name" value="ABC_TM1"/>
    <property type="match status" value="1"/>
</dbReference>
<keyword evidence="6 7" id="KW-0472">Membrane</keyword>
<keyword evidence="10" id="KW-1185">Reference proteome</keyword>
<evidence type="ECO:0000256" key="3">
    <source>
        <dbReference type="ARBA" id="ARBA00022475"/>
    </source>
</evidence>
<evidence type="ECO:0000256" key="1">
    <source>
        <dbReference type="ARBA" id="ARBA00004651"/>
    </source>
</evidence>
<feature type="transmembrane region" description="Helical" evidence="7">
    <location>
        <begin position="239"/>
        <end position="261"/>
    </location>
</feature>
<keyword evidence="2 7" id="KW-0813">Transport</keyword>
<keyword evidence="4 7" id="KW-0812">Transmembrane</keyword>
<dbReference type="GO" id="GO:0005886">
    <property type="term" value="C:plasma membrane"/>
    <property type="evidence" value="ECO:0007669"/>
    <property type="project" value="UniProtKB-SubCell"/>
</dbReference>
<dbReference type="InterPro" id="IPR035906">
    <property type="entry name" value="MetI-like_sf"/>
</dbReference>
<dbReference type="InterPro" id="IPR000515">
    <property type="entry name" value="MetI-like"/>
</dbReference>
<dbReference type="STRING" id="743966.MYB_01720"/>
<dbReference type="PATRIC" id="fig|743966.3.peg.345"/>
<feature type="transmembrane region" description="Helical" evidence="7">
    <location>
        <begin position="345"/>
        <end position="363"/>
    </location>
</feature>
<feature type="transmembrane region" description="Helical" evidence="7">
    <location>
        <begin position="300"/>
        <end position="325"/>
    </location>
</feature>
<keyword evidence="3" id="KW-1003">Cell membrane</keyword>
<dbReference type="Gene3D" id="1.10.3720.10">
    <property type="entry name" value="MetI-like"/>
    <property type="match status" value="1"/>
</dbReference>